<dbReference type="InterPro" id="IPR009057">
    <property type="entry name" value="Homeodomain-like_sf"/>
</dbReference>
<evidence type="ECO:0000256" key="4">
    <source>
        <dbReference type="PROSITE-ProRule" id="PRU00335"/>
    </source>
</evidence>
<protein>
    <submittedName>
        <fullName evidence="6">TetR/AcrR family transcriptional regulator</fullName>
    </submittedName>
</protein>
<feature type="DNA-binding region" description="H-T-H motif" evidence="4">
    <location>
        <begin position="36"/>
        <end position="55"/>
    </location>
</feature>
<evidence type="ECO:0000313" key="7">
    <source>
        <dbReference type="Proteomes" id="UP001599542"/>
    </source>
</evidence>
<organism evidence="6 7">
    <name type="scientific">Kitasatospora phosalacinea</name>
    <dbReference type="NCBI Taxonomy" id="2065"/>
    <lineage>
        <taxon>Bacteria</taxon>
        <taxon>Bacillati</taxon>
        <taxon>Actinomycetota</taxon>
        <taxon>Actinomycetes</taxon>
        <taxon>Kitasatosporales</taxon>
        <taxon>Streptomycetaceae</taxon>
        <taxon>Kitasatospora</taxon>
    </lineage>
</organism>
<dbReference type="PROSITE" id="PS50977">
    <property type="entry name" value="HTH_TETR_2"/>
    <property type="match status" value="1"/>
</dbReference>
<evidence type="ECO:0000259" key="5">
    <source>
        <dbReference type="PROSITE" id="PS50977"/>
    </source>
</evidence>
<evidence type="ECO:0000256" key="3">
    <source>
        <dbReference type="ARBA" id="ARBA00023163"/>
    </source>
</evidence>
<dbReference type="PRINTS" id="PR00455">
    <property type="entry name" value="HTHTETR"/>
</dbReference>
<evidence type="ECO:0000313" key="6">
    <source>
        <dbReference type="EMBL" id="MFE1356483.1"/>
    </source>
</evidence>
<dbReference type="InterPro" id="IPR001647">
    <property type="entry name" value="HTH_TetR"/>
</dbReference>
<comment type="caution">
    <text evidence="6">The sequence shown here is derived from an EMBL/GenBank/DDBJ whole genome shotgun (WGS) entry which is preliminary data.</text>
</comment>
<gene>
    <name evidence="6" type="ORF">ACFW6T_31350</name>
</gene>
<dbReference type="Pfam" id="PF00440">
    <property type="entry name" value="TetR_N"/>
    <property type="match status" value="1"/>
</dbReference>
<accession>A0ABW6GUP3</accession>
<sequence>MDQRPTLRARERQRRHLLIADTALRLFAERGYEDTTVQDIAAAVGMAPRTFFLHFPGKDDVLFDLDVRRCADLAARLAERPPDSGALDVAERVVHGWITERGAETEQLLARIIGASPPLAARARLQAFRYQELLAAALPALLARATAAASAVLGAA</sequence>
<dbReference type="RefSeq" id="WP_380318731.1">
    <property type="nucleotide sequence ID" value="NZ_JBHYPW010000007.1"/>
</dbReference>
<dbReference type="PANTHER" id="PTHR30055">
    <property type="entry name" value="HTH-TYPE TRANSCRIPTIONAL REGULATOR RUTR"/>
    <property type="match status" value="1"/>
</dbReference>
<evidence type="ECO:0000256" key="1">
    <source>
        <dbReference type="ARBA" id="ARBA00023015"/>
    </source>
</evidence>
<keyword evidence="2 4" id="KW-0238">DNA-binding</keyword>
<dbReference type="Proteomes" id="UP001599542">
    <property type="component" value="Unassembled WGS sequence"/>
</dbReference>
<dbReference type="SUPFAM" id="SSF46689">
    <property type="entry name" value="Homeodomain-like"/>
    <property type="match status" value="1"/>
</dbReference>
<dbReference type="InterPro" id="IPR050109">
    <property type="entry name" value="HTH-type_TetR-like_transc_reg"/>
</dbReference>
<keyword evidence="1" id="KW-0805">Transcription regulation</keyword>
<evidence type="ECO:0000256" key="2">
    <source>
        <dbReference type="ARBA" id="ARBA00023125"/>
    </source>
</evidence>
<proteinExistence type="predicted"/>
<keyword evidence="7" id="KW-1185">Reference proteome</keyword>
<feature type="domain" description="HTH tetR-type" evidence="5">
    <location>
        <begin position="13"/>
        <end position="73"/>
    </location>
</feature>
<dbReference type="EMBL" id="JBHYPX010000090">
    <property type="protein sequence ID" value="MFE1356483.1"/>
    <property type="molecule type" value="Genomic_DNA"/>
</dbReference>
<reference evidence="6 7" key="1">
    <citation type="submission" date="2024-09" db="EMBL/GenBank/DDBJ databases">
        <title>The Natural Products Discovery Center: Release of the First 8490 Sequenced Strains for Exploring Actinobacteria Biosynthetic Diversity.</title>
        <authorList>
            <person name="Kalkreuter E."/>
            <person name="Kautsar S.A."/>
            <person name="Yang D."/>
            <person name="Bader C.D."/>
            <person name="Teijaro C.N."/>
            <person name="Fluegel L."/>
            <person name="Davis C.M."/>
            <person name="Simpson J.R."/>
            <person name="Lauterbach L."/>
            <person name="Steele A.D."/>
            <person name="Gui C."/>
            <person name="Meng S."/>
            <person name="Li G."/>
            <person name="Viehrig K."/>
            <person name="Ye F."/>
            <person name="Su P."/>
            <person name="Kiefer A.F."/>
            <person name="Nichols A."/>
            <person name="Cepeda A.J."/>
            <person name="Yan W."/>
            <person name="Fan B."/>
            <person name="Jiang Y."/>
            <person name="Adhikari A."/>
            <person name="Zheng C.-J."/>
            <person name="Schuster L."/>
            <person name="Cowan T.M."/>
            <person name="Smanski M.J."/>
            <person name="Chevrette M.G."/>
            <person name="De Carvalho L.P.S."/>
            <person name="Shen B."/>
        </authorList>
    </citation>
    <scope>NUCLEOTIDE SEQUENCE [LARGE SCALE GENOMIC DNA]</scope>
    <source>
        <strain evidence="6 7">NPDC058753</strain>
    </source>
</reference>
<dbReference type="PANTHER" id="PTHR30055:SF234">
    <property type="entry name" value="HTH-TYPE TRANSCRIPTIONAL REGULATOR BETI"/>
    <property type="match status" value="1"/>
</dbReference>
<keyword evidence="3" id="KW-0804">Transcription</keyword>
<dbReference type="Gene3D" id="1.10.357.10">
    <property type="entry name" value="Tetracycline Repressor, domain 2"/>
    <property type="match status" value="1"/>
</dbReference>
<name>A0ABW6GUP3_9ACTN</name>